<gene>
    <name evidence="1" type="ORF">M0651_16130</name>
</gene>
<accession>A0A9X2BU58</accession>
<comment type="caution">
    <text evidence="1">The sequence shown here is derived from an EMBL/GenBank/DDBJ whole genome shotgun (WGS) entry which is preliminary data.</text>
</comment>
<organism evidence="1 2">
    <name type="scientific">Paenibacillus mellifer</name>
    <dbReference type="NCBI Taxonomy" id="2937794"/>
    <lineage>
        <taxon>Bacteria</taxon>
        <taxon>Bacillati</taxon>
        <taxon>Bacillota</taxon>
        <taxon>Bacilli</taxon>
        <taxon>Bacillales</taxon>
        <taxon>Paenibacillaceae</taxon>
        <taxon>Paenibacillus</taxon>
    </lineage>
</organism>
<dbReference type="AlphaFoldDB" id="A0A9X2BU58"/>
<protein>
    <submittedName>
        <fullName evidence="1">Uncharacterized protein</fullName>
    </submittedName>
</protein>
<dbReference type="EMBL" id="JALPRK010000016">
    <property type="protein sequence ID" value="MCK8488706.1"/>
    <property type="molecule type" value="Genomic_DNA"/>
</dbReference>
<keyword evidence="2" id="KW-1185">Reference proteome</keyword>
<dbReference type="Proteomes" id="UP001139534">
    <property type="component" value="Unassembled WGS sequence"/>
</dbReference>
<name>A0A9X2BU58_9BACL</name>
<dbReference type="RefSeq" id="WP_248552768.1">
    <property type="nucleotide sequence ID" value="NZ_JALPRK010000016.1"/>
</dbReference>
<reference evidence="1" key="1">
    <citation type="submission" date="2022-04" db="EMBL/GenBank/DDBJ databases">
        <authorList>
            <person name="Seo M.-J."/>
        </authorList>
    </citation>
    <scope>NUCLEOTIDE SEQUENCE</scope>
    <source>
        <strain evidence="1">MBLB2552</strain>
    </source>
</reference>
<sequence>MFIDEDTLAEMERGHADWLKRLEQSADRLGTILLELPVPQNAQAYASLHGLTRFHNSLLAFRLLVVSGFSDDAAGVLRRMGEAAVMVKFVSTLEEKQILSFMEEAAMVPLVPDEAVSPHTPELRTIAEAADRSKGCDKLKPSGPLVGWHSLLEADEPEDWFPPIGPAPFDAADLLWKGCRLADILLEVVQECGFLGISDMRV</sequence>
<proteinExistence type="predicted"/>
<evidence type="ECO:0000313" key="2">
    <source>
        <dbReference type="Proteomes" id="UP001139534"/>
    </source>
</evidence>
<evidence type="ECO:0000313" key="1">
    <source>
        <dbReference type="EMBL" id="MCK8488706.1"/>
    </source>
</evidence>